<dbReference type="InterPro" id="IPR036514">
    <property type="entry name" value="SGNH_hydro_sf"/>
</dbReference>
<keyword evidence="3" id="KW-0442">Lipid degradation</keyword>
<dbReference type="STRING" id="888268.A0A1E5V3E6"/>
<dbReference type="GO" id="GO:0016788">
    <property type="term" value="F:hydrolase activity, acting on ester bonds"/>
    <property type="evidence" value="ECO:0007669"/>
    <property type="project" value="InterPro"/>
</dbReference>
<reference evidence="5 6" key="1">
    <citation type="submission" date="2016-09" db="EMBL/GenBank/DDBJ databases">
        <title>The draft genome of Dichanthelium oligosanthes: A C3 panicoid grass species.</title>
        <authorList>
            <person name="Studer A.J."/>
            <person name="Schnable J.C."/>
            <person name="Brutnell T.P."/>
        </authorList>
    </citation>
    <scope>NUCLEOTIDE SEQUENCE [LARGE SCALE GENOMIC DNA]</scope>
    <source>
        <strain evidence="6">cv. Kellogg 1175</strain>
        <tissue evidence="5">Leaf</tissue>
    </source>
</reference>
<keyword evidence="6" id="KW-1185">Reference proteome</keyword>
<dbReference type="PANTHER" id="PTHR45648:SF104">
    <property type="entry name" value="OS02G0292600 PROTEIN"/>
    <property type="match status" value="1"/>
</dbReference>
<evidence type="ECO:0000256" key="4">
    <source>
        <dbReference type="SAM" id="Phobius"/>
    </source>
</evidence>
<dbReference type="Gene3D" id="3.40.50.1110">
    <property type="entry name" value="SGNH hydrolase"/>
    <property type="match status" value="1"/>
</dbReference>
<organism evidence="5 6">
    <name type="scientific">Dichanthelium oligosanthes</name>
    <dbReference type="NCBI Taxonomy" id="888268"/>
    <lineage>
        <taxon>Eukaryota</taxon>
        <taxon>Viridiplantae</taxon>
        <taxon>Streptophyta</taxon>
        <taxon>Embryophyta</taxon>
        <taxon>Tracheophyta</taxon>
        <taxon>Spermatophyta</taxon>
        <taxon>Magnoliopsida</taxon>
        <taxon>Liliopsida</taxon>
        <taxon>Poales</taxon>
        <taxon>Poaceae</taxon>
        <taxon>PACMAD clade</taxon>
        <taxon>Panicoideae</taxon>
        <taxon>Panicodae</taxon>
        <taxon>Paniceae</taxon>
        <taxon>Dichantheliinae</taxon>
        <taxon>Dichanthelium</taxon>
    </lineage>
</organism>
<keyword evidence="4" id="KW-1133">Transmembrane helix</keyword>
<name>A0A1E5V3E6_9POAL</name>
<sequence length="461" mass="50699">EQKHFALPSPFKLHSVYSVATVVYSVATVRRAVFCCFAFASFTDLSLMRLSTWLYDHMAVDLMRSRAVEDWKWHSGLGLSHQLFDLLVMMGLGVMNVGILCVVWIMISLQVLGAVAGCKVPPAIFVFGDGTLDVGNNNYLNYSVDLGSPDQANHSYYGIDFPNSEPTGRFSNGYNIADFIAMAMGLQISPPAYLSLAGTINMDGFTGVNYASESAKILSIADEFDASADNTIPLLMQLDDFTATRAQMEVKLGSRELKKLLSKSLFLIGIGSWDLFYAWRLQTMGIKYNQADVPYLARSLGASIKALYDAGARKFGVINVPPIGCSPAGRWPWRVRGHVIVVRGRCDGSKNELAVEFNNGVRRLMANLSSELDGLRYSIGDFYGFANATFANPSAAGFVDITSECCAYPCDSPPCQNRTQYWFWDVSNPTEQAAKLAAAAFYDGPAQFTVPISFKKLVQRK</sequence>
<dbReference type="Pfam" id="PF00657">
    <property type="entry name" value="Lipase_GDSL"/>
    <property type="match status" value="1"/>
</dbReference>
<dbReference type="InterPro" id="IPR051058">
    <property type="entry name" value="GDSL_Est/Lipase"/>
</dbReference>
<keyword evidence="3" id="KW-0443">Lipid metabolism</keyword>
<feature type="non-terminal residue" evidence="5">
    <location>
        <position position="1"/>
    </location>
</feature>
<feature type="transmembrane region" description="Helical" evidence="4">
    <location>
        <begin position="86"/>
        <end position="107"/>
    </location>
</feature>
<dbReference type="GO" id="GO:0016042">
    <property type="term" value="P:lipid catabolic process"/>
    <property type="evidence" value="ECO:0007669"/>
    <property type="project" value="UniProtKB-KW"/>
</dbReference>
<proteinExistence type="inferred from homology"/>
<feature type="transmembrane region" description="Helical" evidence="4">
    <location>
        <begin position="21"/>
        <end position="42"/>
    </location>
</feature>
<evidence type="ECO:0000256" key="2">
    <source>
        <dbReference type="ARBA" id="ARBA00022801"/>
    </source>
</evidence>
<dbReference type="EMBL" id="LWDX02052891">
    <property type="protein sequence ID" value="OEL19672.1"/>
    <property type="molecule type" value="Genomic_DNA"/>
</dbReference>
<evidence type="ECO:0000313" key="5">
    <source>
        <dbReference type="EMBL" id="OEL19672.1"/>
    </source>
</evidence>
<evidence type="ECO:0000256" key="3">
    <source>
        <dbReference type="ARBA" id="ARBA00022963"/>
    </source>
</evidence>
<dbReference type="InterPro" id="IPR035669">
    <property type="entry name" value="SGNH_plant_lipase-like"/>
</dbReference>
<dbReference type="Proteomes" id="UP000095767">
    <property type="component" value="Unassembled WGS sequence"/>
</dbReference>
<comment type="similarity">
    <text evidence="1">Belongs to the 'GDSL' lipolytic enzyme family.</text>
</comment>
<evidence type="ECO:0000313" key="6">
    <source>
        <dbReference type="Proteomes" id="UP000095767"/>
    </source>
</evidence>
<dbReference type="OrthoDB" id="1600564at2759"/>
<protein>
    <submittedName>
        <fullName evidence="5">GDSL esterase/lipase</fullName>
    </submittedName>
</protein>
<keyword evidence="4" id="KW-0812">Transmembrane</keyword>
<dbReference type="PANTHER" id="PTHR45648">
    <property type="entry name" value="GDSL LIPASE/ACYLHYDROLASE FAMILY PROTEIN (AFU_ORTHOLOGUE AFUA_4G14700)"/>
    <property type="match status" value="1"/>
</dbReference>
<evidence type="ECO:0000256" key="1">
    <source>
        <dbReference type="ARBA" id="ARBA00008668"/>
    </source>
</evidence>
<keyword evidence="2" id="KW-0378">Hydrolase</keyword>
<comment type="caution">
    <text evidence="5">The sequence shown here is derived from an EMBL/GenBank/DDBJ whole genome shotgun (WGS) entry which is preliminary data.</text>
</comment>
<dbReference type="AlphaFoldDB" id="A0A1E5V3E6"/>
<keyword evidence="4" id="KW-0472">Membrane</keyword>
<gene>
    <name evidence="5" type="ORF">BAE44_0019309</name>
</gene>
<accession>A0A1E5V3E6</accession>
<dbReference type="InterPro" id="IPR001087">
    <property type="entry name" value="GDSL"/>
</dbReference>
<dbReference type="CDD" id="cd01837">
    <property type="entry name" value="SGNH_plant_lipase_like"/>
    <property type="match status" value="1"/>
</dbReference>